<keyword evidence="3" id="KW-1185">Reference proteome</keyword>
<dbReference type="EMBL" id="FZOS01000010">
    <property type="protein sequence ID" value="SNS60045.1"/>
    <property type="molecule type" value="Genomic_DNA"/>
</dbReference>
<keyword evidence="1" id="KW-0732">Signal</keyword>
<evidence type="ECO:0008006" key="4">
    <source>
        <dbReference type="Google" id="ProtNLM"/>
    </source>
</evidence>
<feature type="signal peptide" evidence="1">
    <location>
        <begin position="1"/>
        <end position="18"/>
    </location>
</feature>
<protein>
    <recommendedName>
        <fullName evidence="4">DUF4440 domain-containing protein</fullName>
    </recommendedName>
</protein>
<evidence type="ECO:0000256" key="1">
    <source>
        <dbReference type="SAM" id="SignalP"/>
    </source>
</evidence>
<dbReference type="RefSeq" id="WP_089219636.1">
    <property type="nucleotide sequence ID" value="NZ_FZOS01000010.1"/>
</dbReference>
<reference evidence="3" key="1">
    <citation type="submission" date="2017-06" db="EMBL/GenBank/DDBJ databases">
        <authorList>
            <person name="Varghese N."/>
            <person name="Submissions S."/>
        </authorList>
    </citation>
    <scope>NUCLEOTIDE SEQUENCE [LARGE SCALE GENOMIC DNA]</scope>
    <source>
        <strain evidence="3">LNB2</strain>
    </source>
</reference>
<dbReference type="InterPro" id="IPR032710">
    <property type="entry name" value="NTF2-like_dom_sf"/>
</dbReference>
<accession>A0A239FTC7</accession>
<sequence length="249" mass="26596">MILAALLLAAAAPSPATAEDAERAFAAMAQRDGQWTAFRSFAAADAIMFAPDPVNAQAHLKGRKNPLMPVMWWPSTAMASCDRSLAISTGPWRRDGGKAHGSFTTVWQRQPGGDHKWLLDHGRDTPRPLAAGEKAKRRDASCRNLAARKNEIHGFAVAGPVRLSTLTANAAPDLIVQEDGRMPASKPAADLTLELGDSIAGGSSADRSLIWDVQTIVGGAKGAHILTVRRWDGEDWRLALLEITGAPQP</sequence>
<feature type="chain" id="PRO_5012714980" description="DUF4440 domain-containing protein" evidence="1">
    <location>
        <begin position="19"/>
        <end position="249"/>
    </location>
</feature>
<gene>
    <name evidence="2" type="ORF">SAMN06295912_11029</name>
</gene>
<organism evidence="2 3">
    <name type="scientific">Edaphosphingomonas laterariae</name>
    <dbReference type="NCBI Taxonomy" id="861865"/>
    <lineage>
        <taxon>Bacteria</taxon>
        <taxon>Pseudomonadati</taxon>
        <taxon>Pseudomonadota</taxon>
        <taxon>Alphaproteobacteria</taxon>
        <taxon>Sphingomonadales</taxon>
        <taxon>Rhizorhabdaceae</taxon>
        <taxon>Edaphosphingomonas</taxon>
    </lineage>
</organism>
<evidence type="ECO:0000313" key="2">
    <source>
        <dbReference type="EMBL" id="SNS60045.1"/>
    </source>
</evidence>
<dbReference type="Gene3D" id="3.10.450.50">
    <property type="match status" value="1"/>
</dbReference>
<proteinExistence type="predicted"/>
<evidence type="ECO:0000313" key="3">
    <source>
        <dbReference type="Proteomes" id="UP000198281"/>
    </source>
</evidence>
<dbReference type="AlphaFoldDB" id="A0A239FTC7"/>
<dbReference type="OrthoDB" id="7201546at2"/>
<dbReference type="SUPFAM" id="SSF54427">
    <property type="entry name" value="NTF2-like"/>
    <property type="match status" value="1"/>
</dbReference>
<name>A0A239FTC7_9SPHN</name>
<dbReference type="Proteomes" id="UP000198281">
    <property type="component" value="Unassembled WGS sequence"/>
</dbReference>